<evidence type="ECO:0000313" key="2">
    <source>
        <dbReference type="EMBL" id="TFB14194.1"/>
    </source>
</evidence>
<feature type="compositionally biased region" description="Basic and acidic residues" evidence="1">
    <location>
        <begin position="78"/>
        <end position="91"/>
    </location>
</feature>
<sequence>MLKTISLTLGALLMIGGMGYYFSSDISEATNLIIENQDETNKQSNNQKESNSQNKQPKEKKNLDQENSKEANSSNQEKSSDDEMTKQKAEATIRQSLRISEDSKYKVEMDHKNNDGDYIFNVYEVVEQEGNSHTATYGWYKVDAENGGVEDLFK</sequence>
<dbReference type="EMBL" id="SOPW01000018">
    <property type="protein sequence ID" value="TFB14194.1"/>
    <property type="molecule type" value="Genomic_DNA"/>
</dbReference>
<evidence type="ECO:0000256" key="1">
    <source>
        <dbReference type="SAM" id="MobiDB-lite"/>
    </source>
</evidence>
<dbReference type="OrthoDB" id="574706at2"/>
<evidence type="ECO:0000313" key="3">
    <source>
        <dbReference type="Proteomes" id="UP000297975"/>
    </source>
</evidence>
<dbReference type="RefSeq" id="WP_134341139.1">
    <property type="nucleotide sequence ID" value="NZ_SOPW01000018.1"/>
</dbReference>
<organism evidence="2 3">
    <name type="scientific">Filobacillus milosensis</name>
    <dbReference type="NCBI Taxonomy" id="94137"/>
    <lineage>
        <taxon>Bacteria</taxon>
        <taxon>Bacillati</taxon>
        <taxon>Bacillota</taxon>
        <taxon>Bacilli</taxon>
        <taxon>Bacillales</taxon>
        <taxon>Bacillaceae</taxon>
        <taxon>Filobacillus</taxon>
    </lineage>
</organism>
<feature type="compositionally biased region" description="Basic and acidic residues" evidence="1">
    <location>
        <begin position="56"/>
        <end position="69"/>
    </location>
</feature>
<dbReference type="AlphaFoldDB" id="A0A4Y8IGF5"/>
<dbReference type="Proteomes" id="UP000297975">
    <property type="component" value="Unassembled WGS sequence"/>
</dbReference>
<comment type="caution">
    <text evidence="2">The sequence shown here is derived from an EMBL/GenBank/DDBJ whole genome shotgun (WGS) entry which is preliminary data.</text>
</comment>
<reference evidence="2 3" key="1">
    <citation type="submission" date="2019-03" db="EMBL/GenBank/DDBJ databases">
        <authorList>
            <person name="He R.-H."/>
        </authorList>
    </citation>
    <scope>NUCLEOTIDE SEQUENCE [LARGE SCALE GENOMIC DNA]</scope>
    <source>
        <strain evidence="3">SH 714</strain>
    </source>
</reference>
<gene>
    <name evidence="2" type="ORF">E3U55_14185</name>
</gene>
<proteinExistence type="predicted"/>
<keyword evidence="3" id="KW-1185">Reference proteome</keyword>
<accession>A0A4Y8IGF5</accession>
<protein>
    <recommendedName>
        <fullName evidence="4">PepSY domain-containing protein</fullName>
    </recommendedName>
</protein>
<feature type="region of interest" description="Disordered" evidence="1">
    <location>
        <begin position="38"/>
        <end position="105"/>
    </location>
</feature>
<evidence type="ECO:0008006" key="4">
    <source>
        <dbReference type="Google" id="ProtNLM"/>
    </source>
</evidence>
<name>A0A4Y8IGF5_9BACI</name>
<feature type="compositionally biased region" description="Low complexity" evidence="1">
    <location>
        <begin position="42"/>
        <end position="55"/>
    </location>
</feature>